<feature type="compositionally biased region" description="Low complexity" evidence="5">
    <location>
        <begin position="143"/>
        <end position="154"/>
    </location>
</feature>
<reference evidence="9" key="1">
    <citation type="submission" date="2020-09" db="EMBL/GenBank/DDBJ databases">
        <title>Comparative genome analyses of four rice-infecting Rhizoctonia solani isolates reveal extensive enrichment of homogalacturonan modification genes.</title>
        <authorList>
            <person name="Lee D.-Y."/>
            <person name="Jeon J."/>
            <person name="Kim K.-T."/>
            <person name="Cheong K."/>
            <person name="Song H."/>
            <person name="Choi G."/>
            <person name="Ko J."/>
            <person name="Opiyo S.O."/>
            <person name="Zuo S."/>
            <person name="Madhav S."/>
            <person name="Lee Y.-H."/>
            <person name="Wang G.-L."/>
        </authorList>
    </citation>
    <scope>NUCLEOTIDE SEQUENCE</scope>
    <source>
        <strain evidence="9">AG1-IA B2</strain>
        <strain evidence="8">AG1-IA YN-7</strain>
    </source>
</reference>
<dbReference type="EMBL" id="JACYCF010000013">
    <property type="protein sequence ID" value="KAF8753355.1"/>
    <property type="molecule type" value="Genomic_DNA"/>
</dbReference>
<evidence type="ECO:0000313" key="7">
    <source>
        <dbReference type="EMBL" id="CAE6490213.1"/>
    </source>
</evidence>
<keyword evidence="2 4" id="KW-0863">Zinc-finger</keyword>
<feature type="domain" description="RING-type" evidence="6">
    <location>
        <begin position="25"/>
        <end position="64"/>
    </location>
</feature>
<dbReference type="InterPro" id="IPR052256">
    <property type="entry name" value="E3_ubiquitin-ligase_CHFR"/>
</dbReference>
<dbReference type="GO" id="GO:0008270">
    <property type="term" value="F:zinc ion binding"/>
    <property type="evidence" value="ECO:0007669"/>
    <property type="project" value="UniProtKB-KW"/>
</dbReference>
<dbReference type="PANTHER" id="PTHR16079">
    <property type="entry name" value="UBIQUITIN LIGASE PROTEIN CHFR"/>
    <property type="match status" value="1"/>
</dbReference>
<dbReference type="Proteomes" id="UP000663840">
    <property type="component" value="Unassembled WGS sequence"/>
</dbReference>
<evidence type="ECO:0000259" key="6">
    <source>
        <dbReference type="PROSITE" id="PS50089"/>
    </source>
</evidence>
<dbReference type="AlphaFoldDB" id="A0A8H7IDK6"/>
<protein>
    <submittedName>
        <fullName evidence="9">Ring finger</fullName>
    </submittedName>
</protein>
<feature type="region of interest" description="Disordered" evidence="5">
    <location>
        <begin position="113"/>
        <end position="154"/>
    </location>
</feature>
<comment type="caution">
    <text evidence="9">The sequence shown here is derived from an EMBL/GenBank/DDBJ whole genome shotgun (WGS) entry which is preliminary data.</text>
</comment>
<name>A0A8H7IDK6_9AGAM</name>
<sequence length="154" mass="16753">MAESKNQGGVSDSRSEELFRQLVTCGICLQLYVDPVALLDCLHLACGSCAKQWLKSSELCHQCRGPVRGVHDSHHTLAVVEAYQSVAPNSGLCQERTPEITSVLRSQYKPGQQFNIGGGDEVNSDGSPSELPDTEYEGEESYESSQAYSGEIQL</sequence>
<evidence type="ECO:0000256" key="3">
    <source>
        <dbReference type="ARBA" id="ARBA00022833"/>
    </source>
</evidence>
<dbReference type="SUPFAM" id="SSF57850">
    <property type="entry name" value="RING/U-box"/>
    <property type="match status" value="1"/>
</dbReference>
<dbReference type="EMBL" id="JACYCC010000131">
    <property type="protein sequence ID" value="KAF8674245.1"/>
    <property type="molecule type" value="Genomic_DNA"/>
</dbReference>
<evidence type="ECO:0000313" key="8">
    <source>
        <dbReference type="EMBL" id="KAF8674245.1"/>
    </source>
</evidence>
<dbReference type="GO" id="GO:0005634">
    <property type="term" value="C:nucleus"/>
    <property type="evidence" value="ECO:0007669"/>
    <property type="project" value="TreeGrafter"/>
</dbReference>
<dbReference type="Gene3D" id="3.30.40.10">
    <property type="entry name" value="Zinc/RING finger domain, C3HC4 (zinc finger)"/>
    <property type="match status" value="1"/>
</dbReference>
<evidence type="ECO:0000256" key="5">
    <source>
        <dbReference type="SAM" id="MobiDB-lite"/>
    </source>
</evidence>
<gene>
    <name evidence="7" type="ORF">RDB_LOCUS147383</name>
    <name evidence="9" type="ORF">RHS01_06953</name>
    <name evidence="8" type="ORF">RHS04_07349</name>
</gene>
<dbReference type="PANTHER" id="PTHR16079:SF4">
    <property type="entry name" value="E3 UBIQUITIN-PROTEIN LIGASE CHFR"/>
    <property type="match status" value="1"/>
</dbReference>
<organism evidence="9 10">
    <name type="scientific">Rhizoctonia solani</name>
    <dbReference type="NCBI Taxonomy" id="456999"/>
    <lineage>
        <taxon>Eukaryota</taxon>
        <taxon>Fungi</taxon>
        <taxon>Dikarya</taxon>
        <taxon>Basidiomycota</taxon>
        <taxon>Agaricomycotina</taxon>
        <taxon>Agaricomycetes</taxon>
        <taxon>Cantharellales</taxon>
        <taxon>Ceratobasidiaceae</taxon>
        <taxon>Rhizoctonia</taxon>
    </lineage>
</organism>
<dbReference type="GO" id="GO:0006511">
    <property type="term" value="P:ubiquitin-dependent protein catabolic process"/>
    <property type="evidence" value="ECO:0007669"/>
    <property type="project" value="TreeGrafter"/>
</dbReference>
<dbReference type="InterPro" id="IPR001841">
    <property type="entry name" value="Znf_RING"/>
</dbReference>
<dbReference type="GO" id="GO:0004842">
    <property type="term" value="F:ubiquitin-protein transferase activity"/>
    <property type="evidence" value="ECO:0007669"/>
    <property type="project" value="TreeGrafter"/>
</dbReference>
<accession>A0A8H7IDK6</accession>
<evidence type="ECO:0000256" key="2">
    <source>
        <dbReference type="ARBA" id="ARBA00022771"/>
    </source>
</evidence>
<evidence type="ECO:0000256" key="1">
    <source>
        <dbReference type="ARBA" id="ARBA00022723"/>
    </source>
</evidence>
<dbReference type="SMART" id="SM00184">
    <property type="entry name" value="RING"/>
    <property type="match status" value="1"/>
</dbReference>
<evidence type="ECO:0000256" key="4">
    <source>
        <dbReference type="PROSITE-ProRule" id="PRU00175"/>
    </source>
</evidence>
<dbReference type="EMBL" id="CAJMWR010004231">
    <property type="protein sequence ID" value="CAE6490213.1"/>
    <property type="molecule type" value="Genomic_DNA"/>
</dbReference>
<dbReference type="Proteomes" id="UP000614334">
    <property type="component" value="Unassembled WGS sequence"/>
</dbReference>
<proteinExistence type="predicted"/>
<keyword evidence="1" id="KW-0479">Metal-binding</keyword>
<dbReference type="InterPro" id="IPR013083">
    <property type="entry name" value="Znf_RING/FYVE/PHD"/>
</dbReference>
<keyword evidence="3" id="KW-0862">Zinc</keyword>
<evidence type="ECO:0000313" key="10">
    <source>
        <dbReference type="Proteomes" id="UP000614334"/>
    </source>
</evidence>
<dbReference type="GO" id="GO:0016567">
    <property type="term" value="P:protein ubiquitination"/>
    <property type="evidence" value="ECO:0007669"/>
    <property type="project" value="TreeGrafter"/>
</dbReference>
<reference evidence="7" key="2">
    <citation type="submission" date="2021-01" db="EMBL/GenBank/DDBJ databases">
        <authorList>
            <person name="Kaushik A."/>
        </authorList>
    </citation>
    <scope>NUCLEOTIDE SEQUENCE</scope>
    <source>
        <strain evidence="7">AG1-1A</strain>
    </source>
</reference>
<evidence type="ECO:0000313" key="9">
    <source>
        <dbReference type="EMBL" id="KAF8753355.1"/>
    </source>
</evidence>
<dbReference type="Proteomes" id="UP000650582">
    <property type="component" value="Unassembled WGS sequence"/>
</dbReference>
<dbReference type="InterPro" id="IPR018957">
    <property type="entry name" value="Znf_C3HC4_RING-type"/>
</dbReference>
<dbReference type="PROSITE" id="PS50089">
    <property type="entry name" value="ZF_RING_2"/>
    <property type="match status" value="1"/>
</dbReference>
<dbReference type="Pfam" id="PF00097">
    <property type="entry name" value="zf-C3HC4"/>
    <property type="match status" value="1"/>
</dbReference>
<feature type="compositionally biased region" description="Acidic residues" evidence="5">
    <location>
        <begin position="132"/>
        <end position="142"/>
    </location>
</feature>